<dbReference type="PROSITE" id="PS50042">
    <property type="entry name" value="CNMP_BINDING_3"/>
    <property type="match status" value="1"/>
</dbReference>
<dbReference type="PANTHER" id="PTHR24567:SF75">
    <property type="entry name" value="FUMARATE AND NITRATE REDUCTION REGULATORY PROTEIN"/>
    <property type="match status" value="1"/>
</dbReference>
<keyword evidence="1" id="KW-0805">Transcription regulation</keyword>
<dbReference type="SUPFAM" id="SSF51206">
    <property type="entry name" value="cAMP-binding domain-like"/>
    <property type="match status" value="1"/>
</dbReference>
<dbReference type="AlphaFoldDB" id="A0A1C7ZAW0"/>
<evidence type="ECO:0000313" key="7">
    <source>
        <dbReference type="Proteomes" id="UP000093104"/>
    </source>
</evidence>
<dbReference type="GO" id="GO:0005829">
    <property type="term" value="C:cytosol"/>
    <property type="evidence" value="ECO:0007669"/>
    <property type="project" value="TreeGrafter"/>
</dbReference>
<dbReference type="InterPro" id="IPR014710">
    <property type="entry name" value="RmlC-like_jellyroll"/>
</dbReference>
<dbReference type="FunFam" id="1.10.10.10:FF:000028">
    <property type="entry name" value="Fumarate/nitrate reduction transcriptional regulator Fnr"/>
    <property type="match status" value="1"/>
</dbReference>
<keyword evidence="3" id="KW-0804">Transcription</keyword>
<dbReference type="SMART" id="SM00419">
    <property type="entry name" value="HTH_CRP"/>
    <property type="match status" value="1"/>
</dbReference>
<name>A0A1C7ZAW0_PSESX</name>
<evidence type="ECO:0000256" key="3">
    <source>
        <dbReference type="ARBA" id="ARBA00023163"/>
    </source>
</evidence>
<keyword evidence="2" id="KW-0238">DNA-binding</keyword>
<dbReference type="GO" id="GO:0003700">
    <property type="term" value="F:DNA-binding transcription factor activity"/>
    <property type="evidence" value="ECO:0007669"/>
    <property type="project" value="TreeGrafter"/>
</dbReference>
<dbReference type="PATRIC" id="fig|317.243.peg.4247"/>
<dbReference type="RefSeq" id="WP_065832375.1">
    <property type="nucleotide sequence ID" value="NZ_LGSI01000020.1"/>
</dbReference>
<dbReference type="InterPro" id="IPR018490">
    <property type="entry name" value="cNMP-bd_dom_sf"/>
</dbReference>
<evidence type="ECO:0000259" key="5">
    <source>
        <dbReference type="PROSITE" id="PS51063"/>
    </source>
</evidence>
<protein>
    <submittedName>
        <fullName evidence="6">Crp/Fnr family transcriptional regulator</fullName>
    </submittedName>
</protein>
<dbReference type="PANTHER" id="PTHR24567">
    <property type="entry name" value="CRP FAMILY TRANSCRIPTIONAL REGULATORY PROTEIN"/>
    <property type="match status" value="1"/>
</dbReference>
<dbReference type="CDD" id="cd00092">
    <property type="entry name" value="HTH_CRP"/>
    <property type="match status" value="1"/>
</dbReference>
<dbReference type="InterPro" id="IPR036390">
    <property type="entry name" value="WH_DNA-bd_sf"/>
</dbReference>
<dbReference type="OrthoDB" id="7643467at2"/>
<evidence type="ECO:0000259" key="4">
    <source>
        <dbReference type="PROSITE" id="PS50042"/>
    </source>
</evidence>
<dbReference type="InterPro" id="IPR012318">
    <property type="entry name" value="HTH_CRP"/>
</dbReference>
<dbReference type="PRINTS" id="PR00034">
    <property type="entry name" value="HTHCRP"/>
</dbReference>
<proteinExistence type="predicted"/>
<accession>A0A1C7ZAW0</accession>
<feature type="domain" description="HTH crp-type" evidence="5">
    <location>
        <begin position="156"/>
        <end position="229"/>
    </location>
</feature>
<evidence type="ECO:0000256" key="1">
    <source>
        <dbReference type="ARBA" id="ARBA00023015"/>
    </source>
</evidence>
<gene>
    <name evidence="6" type="ORF">AFK24_06085</name>
</gene>
<dbReference type="InterPro" id="IPR000595">
    <property type="entry name" value="cNMP-bd_dom"/>
</dbReference>
<dbReference type="EMBL" id="LGSI01000020">
    <property type="protein sequence ID" value="OCR26107.1"/>
    <property type="molecule type" value="Genomic_DNA"/>
</dbReference>
<evidence type="ECO:0000313" key="6">
    <source>
        <dbReference type="EMBL" id="OCR26107.1"/>
    </source>
</evidence>
<organism evidence="6 7">
    <name type="scientific">Pseudomonas syringae</name>
    <dbReference type="NCBI Taxonomy" id="317"/>
    <lineage>
        <taxon>Bacteria</taxon>
        <taxon>Pseudomonadati</taxon>
        <taxon>Pseudomonadota</taxon>
        <taxon>Gammaproteobacteria</taxon>
        <taxon>Pseudomonadales</taxon>
        <taxon>Pseudomonadaceae</taxon>
        <taxon>Pseudomonas</taxon>
    </lineage>
</organism>
<dbReference type="Pfam" id="PF13545">
    <property type="entry name" value="HTH_Crp_2"/>
    <property type="match status" value="1"/>
</dbReference>
<dbReference type="Gene3D" id="1.10.10.10">
    <property type="entry name" value="Winged helix-like DNA-binding domain superfamily/Winged helix DNA-binding domain"/>
    <property type="match status" value="1"/>
</dbReference>
<dbReference type="SUPFAM" id="SSF46785">
    <property type="entry name" value="Winged helix' DNA-binding domain"/>
    <property type="match status" value="1"/>
</dbReference>
<evidence type="ECO:0000256" key="2">
    <source>
        <dbReference type="ARBA" id="ARBA00023125"/>
    </source>
</evidence>
<dbReference type="GO" id="GO:0003677">
    <property type="term" value="F:DNA binding"/>
    <property type="evidence" value="ECO:0007669"/>
    <property type="project" value="UniProtKB-KW"/>
</dbReference>
<dbReference type="Pfam" id="PF00027">
    <property type="entry name" value="cNMP_binding"/>
    <property type="match status" value="1"/>
</dbReference>
<dbReference type="CDD" id="cd00038">
    <property type="entry name" value="CAP_ED"/>
    <property type="match status" value="1"/>
</dbReference>
<dbReference type="InterPro" id="IPR050397">
    <property type="entry name" value="Env_Response_Regulators"/>
</dbReference>
<reference evidence="6 7" key="1">
    <citation type="submission" date="2015-07" db="EMBL/GenBank/DDBJ databases">
        <title>Draft genome sequence of a diazotrophic, plant growth-promoting rhizobacterium of the Pseudomonas syringae complex.</title>
        <authorList>
            <person name="Patten C.L."/>
            <person name="Jeong H."/>
        </authorList>
    </citation>
    <scope>NUCLEOTIDE SEQUENCE [LARGE SCALE GENOMIC DNA]</scope>
    <source>
        <strain evidence="6 7">GR12-2</strain>
    </source>
</reference>
<dbReference type="SMART" id="SM00100">
    <property type="entry name" value="cNMP"/>
    <property type="match status" value="1"/>
</dbReference>
<dbReference type="Proteomes" id="UP000093104">
    <property type="component" value="Unassembled WGS sequence"/>
</dbReference>
<sequence>MPDYLPLHSESCVNCRVRELCLLVGLDSADARRLADIIPQRVKVKKGAALFHLGDPLQYLYAVRHGFFKTTVVSEDGREQLTGFQMPGELLGIDAISSEQYACDAMALEDSEVCPIHFTQLERLSRELPSLHHNLNRTMSQEVVRDHELLMWMGNLNAEERLGAFLLNLSARMQRRGYSPHAFVLRMTREDIAAYLGLRLETVCRAIAYLRDNSIVRISGRAVEIVSQDRLKALVAGCSPPRKLRAARARPG</sequence>
<feature type="domain" description="Cyclic nucleotide-binding" evidence="4">
    <location>
        <begin position="22"/>
        <end position="96"/>
    </location>
</feature>
<dbReference type="PROSITE" id="PS51063">
    <property type="entry name" value="HTH_CRP_2"/>
    <property type="match status" value="1"/>
</dbReference>
<dbReference type="InterPro" id="IPR036388">
    <property type="entry name" value="WH-like_DNA-bd_sf"/>
</dbReference>
<comment type="caution">
    <text evidence="6">The sequence shown here is derived from an EMBL/GenBank/DDBJ whole genome shotgun (WGS) entry which is preliminary data.</text>
</comment>
<dbReference type="Gene3D" id="2.60.120.10">
    <property type="entry name" value="Jelly Rolls"/>
    <property type="match status" value="1"/>
</dbReference>